<keyword evidence="5" id="KW-0597">Phosphoprotein</keyword>
<sequence length="447" mass="51226">MIEKLQKKLTLLLSSVSIFLLIFMLIFPFLFNRNSIYSDMRSTLSEAMNTPMYQDSVSGSYAVFQMMFDSDGNIIDTSGADFFLDSKIKQDLISDALNKISGNSNRFYSSINGGKLQYICEVKAPPDRFDDEERRPHNKTDKSDTNIYSAENKSIPHNLTDSNRPPTLYRIAVTDFSTEIKNLNNLLVLLVLLFFVISTVIILFSKYFVKKSIQPVSDAITSQRQFISDASHEIKTPLTVIINNVGNIQKAISKNSIQLENMELLKKNINGIDEMSERMKHLTQDLLDLSRLENWQDRKEQMEKIVLSDIATKECLYFEPLFFENNKELNYNIEDNISVLGDANKIKDLISILLENAMKYSLSHTTLTLTKTKKSIILSVENDIEKDLSKEDTVNIFKRFYRLDESHSGSGYGLGLPIAKEIVLMHKGEIKVISKNKKICFEVYFHM</sequence>
<dbReference type="Pfam" id="PF00512">
    <property type="entry name" value="HisKA"/>
    <property type="match status" value="1"/>
</dbReference>
<dbReference type="EC" id="2.7.13.3" evidence="3"/>
<dbReference type="Gene3D" id="3.30.565.10">
    <property type="entry name" value="Histidine kinase-like ATPase, C-terminal domain"/>
    <property type="match status" value="1"/>
</dbReference>
<dbReference type="InterPro" id="IPR050398">
    <property type="entry name" value="HssS/ArlS-like"/>
</dbReference>
<dbReference type="SUPFAM" id="SSF47384">
    <property type="entry name" value="Homodimeric domain of signal transducing histidine kinase"/>
    <property type="match status" value="1"/>
</dbReference>
<dbReference type="SUPFAM" id="SSF55874">
    <property type="entry name" value="ATPase domain of HSP90 chaperone/DNA topoisomerase II/histidine kinase"/>
    <property type="match status" value="1"/>
</dbReference>
<evidence type="ECO:0000256" key="14">
    <source>
        <dbReference type="SAM" id="MobiDB-lite"/>
    </source>
</evidence>
<dbReference type="CDD" id="cd00082">
    <property type="entry name" value="HisKA"/>
    <property type="match status" value="1"/>
</dbReference>
<dbReference type="Gene3D" id="1.10.287.130">
    <property type="match status" value="1"/>
</dbReference>
<evidence type="ECO:0000256" key="10">
    <source>
        <dbReference type="ARBA" id="ARBA00022840"/>
    </source>
</evidence>
<evidence type="ECO:0000259" key="16">
    <source>
        <dbReference type="PROSITE" id="PS50109"/>
    </source>
</evidence>
<dbReference type="AlphaFoldDB" id="A0A3P3QT21"/>
<evidence type="ECO:0000256" key="1">
    <source>
        <dbReference type="ARBA" id="ARBA00000085"/>
    </source>
</evidence>
<dbReference type="PRINTS" id="PR00344">
    <property type="entry name" value="BCTRLSENSOR"/>
</dbReference>
<dbReference type="SMART" id="SM00388">
    <property type="entry name" value="HisKA"/>
    <property type="match status" value="1"/>
</dbReference>
<dbReference type="GO" id="GO:0000155">
    <property type="term" value="F:phosphorelay sensor kinase activity"/>
    <property type="evidence" value="ECO:0007669"/>
    <property type="project" value="InterPro"/>
</dbReference>
<evidence type="ECO:0000256" key="13">
    <source>
        <dbReference type="ARBA" id="ARBA00023136"/>
    </source>
</evidence>
<organism evidence="17 18">
    <name type="scientific">Lachnoanaerobaculum gingivalis</name>
    <dbReference type="NCBI Taxonomy" id="2490855"/>
    <lineage>
        <taxon>Bacteria</taxon>
        <taxon>Bacillati</taxon>
        <taxon>Bacillota</taxon>
        <taxon>Clostridia</taxon>
        <taxon>Lachnospirales</taxon>
        <taxon>Lachnospiraceae</taxon>
        <taxon>Lachnoanaerobaculum</taxon>
    </lineage>
</organism>
<comment type="caution">
    <text evidence="17">The sequence shown here is derived from an EMBL/GenBank/DDBJ whole genome shotgun (WGS) entry which is preliminary data.</text>
</comment>
<keyword evidence="18" id="KW-1185">Reference proteome</keyword>
<comment type="subcellular location">
    <subcellularLocation>
        <location evidence="2">Cell membrane</location>
        <topology evidence="2">Multi-pass membrane protein</topology>
    </subcellularLocation>
</comment>
<keyword evidence="7 15" id="KW-0812">Transmembrane</keyword>
<dbReference type="GO" id="GO:0005886">
    <property type="term" value="C:plasma membrane"/>
    <property type="evidence" value="ECO:0007669"/>
    <property type="project" value="UniProtKB-SubCell"/>
</dbReference>
<keyword evidence="9 17" id="KW-0418">Kinase</keyword>
<dbReference type="InterPro" id="IPR036890">
    <property type="entry name" value="HATPase_C_sf"/>
</dbReference>
<evidence type="ECO:0000313" key="18">
    <source>
        <dbReference type="Proteomes" id="UP000272490"/>
    </source>
</evidence>
<dbReference type="InterPro" id="IPR003594">
    <property type="entry name" value="HATPase_dom"/>
</dbReference>
<dbReference type="CDD" id="cd00075">
    <property type="entry name" value="HATPase"/>
    <property type="match status" value="1"/>
</dbReference>
<evidence type="ECO:0000256" key="6">
    <source>
        <dbReference type="ARBA" id="ARBA00022679"/>
    </source>
</evidence>
<evidence type="ECO:0000256" key="11">
    <source>
        <dbReference type="ARBA" id="ARBA00022989"/>
    </source>
</evidence>
<keyword evidence="11 15" id="KW-1133">Transmembrane helix</keyword>
<dbReference type="Pfam" id="PF02518">
    <property type="entry name" value="HATPase_c"/>
    <property type="match status" value="1"/>
</dbReference>
<feature type="domain" description="Histidine kinase" evidence="16">
    <location>
        <begin position="229"/>
        <end position="447"/>
    </location>
</feature>
<dbReference type="InterPro" id="IPR005467">
    <property type="entry name" value="His_kinase_dom"/>
</dbReference>
<evidence type="ECO:0000256" key="8">
    <source>
        <dbReference type="ARBA" id="ARBA00022741"/>
    </source>
</evidence>
<dbReference type="Proteomes" id="UP000272490">
    <property type="component" value="Unassembled WGS sequence"/>
</dbReference>
<feature type="compositionally biased region" description="Basic and acidic residues" evidence="14">
    <location>
        <begin position="127"/>
        <end position="144"/>
    </location>
</feature>
<reference evidence="17 18" key="1">
    <citation type="submission" date="2018-11" db="EMBL/GenBank/DDBJ databases">
        <title>Genome sequencing of Lachnoanaerobaculum sp. KCOM 2030 (= ChDC B114).</title>
        <authorList>
            <person name="Kook J.-K."/>
            <person name="Park S.-N."/>
            <person name="Lim Y.K."/>
        </authorList>
    </citation>
    <scope>NUCLEOTIDE SEQUENCE [LARGE SCALE GENOMIC DNA]</scope>
    <source>
        <strain evidence="17 18">KCOM 2030</strain>
    </source>
</reference>
<evidence type="ECO:0000256" key="2">
    <source>
        <dbReference type="ARBA" id="ARBA00004651"/>
    </source>
</evidence>
<accession>A0A3P3QT21</accession>
<evidence type="ECO:0000256" key="7">
    <source>
        <dbReference type="ARBA" id="ARBA00022692"/>
    </source>
</evidence>
<dbReference type="InterPro" id="IPR036097">
    <property type="entry name" value="HisK_dim/P_sf"/>
</dbReference>
<keyword evidence="4" id="KW-1003">Cell membrane</keyword>
<dbReference type="InterPro" id="IPR004358">
    <property type="entry name" value="Sig_transdc_His_kin-like_C"/>
</dbReference>
<dbReference type="PANTHER" id="PTHR45528">
    <property type="entry name" value="SENSOR HISTIDINE KINASE CPXA"/>
    <property type="match status" value="1"/>
</dbReference>
<dbReference type="RefSeq" id="WP_128675062.1">
    <property type="nucleotide sequence ID" value="NZ_RRCO01000007.1"/>
</dbReference>
<keyword evidence="6" id="KW-0808">Transferase</keyword>
<dbReference type="GO" id="GO:0005524">
    <property type="term" value="F:ATP binding"/>
    <property type="evidence" value="ECO:0007669"/>
    <property type="project" value="UniProtKB-KW"/>
</dbReference>
<feature type="transmembrane region" description="Helical" evidence="15">
    <location>
        <begin position="186"/>
        <end position="209"/>
    </location>
</feature>
<keyword evidence="12" id="KW-0902">Two-component regulatory system</keyword>
<proteinExistence type="predicted"/>
<keyword evidence="8" id="KW-0547">Nucleotide-binding</keyword>
<gene>
    <name evidence="17" type="ORF">EHV10_13285</name>
</gene>
<evidence type="ECO:0000313" key="17">
    <source>
        <dbReference type="EMBL" id="RRJ24352.1"/>
    </source>
</evidence>
<dbReference type="EMBL" id="RRCO01000007">
    <property type="protein sequence ID" value="RRJ24352.1"/>
    <property type="molecule type" value="Genomic_DNA"/>
</dbReference>
<protein>
    <recommendedName>
        <fullName evidence="3">histidine kinase</fullName>
        <ecNumber evidence="3">2.7.13.3</ecNumber>
    </recommendedName>
</protein>
<feature type="region of interest" description="Disordered" evidence="14">
    <location>
        <begin position="127"/>
        <end position="147"/>
    </location>
</feature>
<comment type="catalytic activity">
    <reaction evidence="1">
        <text>ATP + protein L-histidine = ADP + protein N-phospho-L-histidine.</text>
        <dbReference type="EC" id="2.7.13.3"/>
    </reaction>
</comment>
<feature type="transmembrane region" description="Helical" evidence="15">
    <location>
        <begin position="12"/>
        <end position="31"/>
    </location>
</feature>
<dbReference type="OrthoDB" id="9813151at2"/>
<dbReference type="InterPro" id="IPR003661">
    <property type="entry name" value="HisK_dim/P_dom"/>
</dbReference>
<evidence type="ECO:0000256" key="12">
    <source>
        <dbReference type="ARBA" id="ARBA00023012"/>
    </source>
</evidence>
<evidence type="ECO:0000256" key="15">
    <source>
        <dbReference type="SAM" id="Phobius"/>
    </source>
</evidence>
<dbReference type="PROSITE" id="PS50109">
    <property type="entry name" value="HIS_KIN"/>
    <property type="match status" value="1"/>
</dbReference>
<dbReference type="PANTHER" id="PTHR45528:SF1">
    <property type="entry name" value="SENSOR HISTIDINE KINASE CPXA"/>
    <property type="match status" value="1"/>
</dbReference>
<keyword evidence="13 15" id="KW-0472">Membrane</keyword>
<evidence type="ECO:0000256" key="5">
    <source>
        <dbReference type="ARBA" id="ARBA00022553"/>
    </source>
</evidence>
<dbReference type="SMART" id="SM00387">
    <property type="entry name" value="HATPase_c"/>
    <property type="match status" value="1"/>
</dbReference>
<evidence type="ECO:0000256" key="3">
    <source>
        <dbReference type="ARBA" id="ARBA00012438"/>
    </source>
</evidence>
<evidence type="ECO:0000256" key="4">
    <source>
        <dbReference type="ARBA" id="ARBA00022475"/>
    </source>
</evidence>
<name>A0A3P3QT21_9FIRM</name>
<evidence type="ECO:0000256" key="9">
    <source>
        <dbReference type="ARBA" id="ARBA00022777"/>
    </source>
</evidence>
<keyword evidence="10" id="KW-0067">ATP-binding</keyword>